<protein>
    <submittedName>
        <fullName evidence="2">DUF427 domain-containing protein</fullName>
    </submittedName>
</protein>
<dbReference type="Pfam" id="PF04248">
    <property type="entry name" value="NTP_transf_9"/>
    <property type="match status" value="1"/>
</dbReference>
<dbReference type="EMBL" id="JAHOPB010000002">
    <property type="protein sequence ID" value="MBU8876271.1"/>
    <property type="molecule type" value="Genomic_DNA"/>
</dbReference>
<dbReference type="Proteomes" id="UP000727907">
    <property type="component" value="Unassembled WGS sequence"/>
</dbReference>
<feature type="domain" description="DUF427" evidence="1">
    <location>
        <begin position="1"/>
        <end position="56"/>
    </location>
</feature>
<accession>A0ABS6INU0</accession>
<dbReference type="RefSeq" id="WP_216964935.1">
    <property type="nucleotide sequence ID" value="NZ_JAHOPB010000002.1"/>
</dbReference>
<reference evidence="2 3" key="1">
    <citation type="submission" date="2021-06" db="EMBL/GenBank/DDBJ databases">
        <authorList>
            <person name="Lee D.H."/>
        </authorList>
    </citation>
    <scope>NUCLEOTIDE SEQUENCE [LARGE SCALE GENOMIC DNA]</scope>
    <source>
        <strain evidence="2 3">MMS21-HV4-11</strain>
    </source>
</reference>
<evidence type="ECO:0000313" key="2">
    <source>
        <dbReference type="EMBL" id="MBU8876271.1"/>
    </source>
</evidence>
<dbReference type="InterPro" id="IPR007361">
    <property type="entry name" value="DUF427"/>
</dbReference>
<evidence type="ECO:0000259" key="1">
    <source>
        <dbReference type="Pfam" id="PF04248"/>
    </source>
</evidence>
<comment type="caution">
    <text evidence="2">The sequence shown here is derived from an EMBL/GenBank/DDBJ whole genome shotgun (WGS) entry which is preliminary data.</text>
</comment>
<evidence type="ECO:0000313" key="3">
    <source>
        <dbReference type="Proteomes" id="UP000727907"/>
    </source>
</evidence>
<proteinExistence type="predicted"/>
<keyword evidence="3" id="KW-1185">Reference proteome</keyword>
<name>A0ABS6INU0_9HYPH</name>
<sequence>MKAIWCGKVIADSDHTLEVDGYRYFPRDAVRMDLLKSSPKTGRDLECPHGVQFYDVVEGEAHSPARPGPMRRPRQR</sequence>
<organism evidence="2 3">
    <name type="scientific">Reyranella humidisoli</name>
    <dbReference type="NCBI Taxonomy" id="2849149"/>
    <lineage>
        <taxon>Bacteria</taxon>
        <taxon>Pseudomonadati</taxon>
        <taxon>Pseudomonadota</taxon>
        <taxon>Alphaproteobacteria</taxon>
        <taxon>Hyphomicrobiales</taxon>
        <taxon>Reyranellaceae</taxon>
        <taxon>Reyranella</taxon>
    </lineage>
</organism>
<gene>
    <name evidence="2" type="ORF">KQ910_21030</name>
</gene>